<protein>
    <submittedName>
        <fullName evidence="1">Uncharacterized protein</fullName>
    </submittedName>
</protein>
<keyword evidence="2" id="KW-1185">Reference proteome</keyword>
<sequence>MNSAGKTGAQRATPARLDCVERQLDGLQAWRYAVDEQLARLAAQATNPGPGPTAVAMPLADAAPSPDDAITARLTRIEHELSRLPELLDARLDETADELREEFGEDLDSRAEEVHNAVIAEIDETIDDRVLGIKDECKDYIVEEVADCISQSRLRLEL</sequence>
<evidence type="ECO:0000313" key="2">
    <source>
        <dbReference type="Proteomes" id="UP001521116"/>
    </source>
</evidence>
<dbReference type="Proteomes" id="UP001521116">
    <property type="component" value="Unassembled WGS sequence"/>
</dbReference>
<dbReference type="EMBL" id="JAJVDC020000415">
    <property type="protein sequence ID" value="KAL1614194.1"/>
    <property type="molecule type" value="Genomic_DNA"/>
</dbReference>
<name>A0ABR3SAB1_9PEZI</name>
<accession>A0ABR3SAB1</accession>
<comment type="caution">
    <text evidence="1">The sequence shown here is derived from an EMBL/GenBank/DDBJ whole genome shotgun (WGS) entry which is preliminary data.</text>
</comment>
<proteinExistence type="predicted"/>
<gene>
    <name evidence="1" type="ORF">SLS56_012169</name>
</gene>
<organism evidence="1 2">
    <name type="scientific">Neofusicoccum ribis</name>
    <dbReference type="NCBI Taxonomy" id="45134"/>
    <lineage>
        <taxon>Eukaryota</taxon>
        <taxon>Fungi</taxon>
        <taxon>Dikarya</taxon>
        <taxon>Ascomycota</taxon>
        <taxon>Pezizomycotina</taxon>
        <taxon>Dothideomycetes</taxon>
        <taxon>Dothideomycetes incertae sedis</taxon>
        <taxon>Botryosphaeriales</taxon>
        <taxon>Botryosphaeriaceae</taxon>
        <taxon>Neofusicoccum</taxon>
    </lineage>
</organism>
<evidence type="ECO:0000313" key="1">
    <source>
        <dbReference type="EMBL" id="KAL1614194.1"/>
    </source>
</evidence>
<reference evidence="1 2" key="1">
    <citation type="submission" date="2024-02" db="EMBL/GenBank/DDBJ databases">
        <title>De novo assembly and annotation of 12 fungi associated with fruit tree decline syndrome in Ontario, Canada.</title>
        <authorList>
            <person name="Sulman M."/>
            <person name="Ellouze W."/>
            <person name="Ilyukhin E."/>
        </authorList>
    </citation>
    <scope>NUCLEOTIDE SEQUENCE [LARGE SCALE GENOMIC DNA]</scope>
    <source>
        <strain evidence="1 2">M1-105</strain>
    </source>
</reference>